<dbReference type="PANTHER" id="PTHR30290:SF38">
    <property type="entry name" value="D,D-DIPEPTIDE-BINDING PERIPLASMIC PROTEIN DDPA-RELATED"/>
    <property type="match status" value="1"/>
</dbReference>
<evidence type="ECO:0000256" key="4">
    <source>
        <dbReference type="SAM" id="MobiDB-lite"/>
    </source>
</evidence>
<sequence>MSRSSRRGSRKVAAVALAVSAGLFLASCADSGADGGSGDAPESGSALTIGPVNASTNEGDPVKGGTLTFSGYSAVTSLDPSKTQIAGSVAGSELGAIYDTLLRYDPTSQKFVPKLANSMSPSSDFKTWTLKLRDGVKFSDGTQVDSAAVSSSLARYVTNKGPQSSLYASKVASVDTPDASTVVFNLVDPWTGIESLLATGPGMIVAPSAQQGDQFTPIGAGAFTLEKFAPNEELILDAREDYFAGAPNVDKLRMISIVGSQATSESLKSGGADAAYMRSLPNVLDLIDSGYPGYVDIPSLSYLSLLNTAPGRPGADVRVRQALALATDPVALDNRLNEGKGLPGQVIFQDSSRWHNDEAPIGVDPAKAKQLLDEAKADGYDGKITYLTMQENSAQAMALALQSMANAVGFDFQIEYVNSVADVVKRLYVDRDFDMSTGSANLPEADPFERLYSNLKTGGRNNATSFSDAQMDTLLDELGVATSDDAKKEVLAKIQARATEVVPWQILGNTPWLGVWAKNVHGVQQSIDGIMFFDEAWKTN</sequence>
<evidence type="ECO:0000256" key="2">
    <source>
        <dbReference type="ARBA" id="ARBA00005695"/>
    </source>
</evidence>
<dbReference type="Gene3D" id="3.40.190.10">
    <property type="entry name" value="Periplasmic binding protein-like II"/>
    <property type="match status" value="1"/>
</dbReference>
<name>A0A652YNR4_NOCGL</name>
<dbReference type="CDD" id="cd00995">
    <property type="entry name" value="PBP2_NikA_DppA_OppA_like"/>
    <property type="match status" value="1"/>
</dbReference>
<comment type="subcellular location">
    <subcellularLocation>
        <location evidence="1">Cell membrane</location>
        <topology evidence="1">Lipid-anchor</topology>
    </subcellularLocation>
</comment>
<comment type="caution">
    <text evidence="7">The sequence shown here is derived from an EMBL/GenBank/DDBJ whole genome shotgun (WGS) entry which is preliminary data.</text>
</comment>
<dbReference type="SUPFAM" id="SSF53850">
    <property type="entry name" value="Periplasmic binding protein-like II"/>
    <property type="match status" value="1"/>
</dbReference>
<dbReference type="Pfam" id="PF00496">
    <property type="entry name" value="SBP_bac_5"/>
    <property type="match status" value="1"/>
</dbReference>
<accession>A0A652YNR4</accession>
<evidence type="ECO:0000256" key="5">
    <source>
        <dbReference type="SAM" id="SignalP"/>
    </source>
</evidence>
<feature type="region of interest" description="Disordered" evidence="4">
    <location>
        <begin position="34"/>
        <end position="61"/>
    </location>
</feature>
<organism evidence="7">
    <name type="scientific">Nocardia globerula</name>
    <dbReference type="NCBI Taxonomy" id="1818"/>
    <lineage>
        <taxon>Bacteria</taxon>
        <taxon>Bacillati</taxon>
        <taxon>Actinomycetota</taxon>
        <taxon>Actinomycetes</taxon>
        <taxon>Mycobacteriales</taxon>
        <taxon>Nocardiaceae</taxon>
        <taxon>Nocardia</taxon>
    </lineage>
</organism>
<dbReference type="EMBL" id="VNIQ01000004">
    <property type="protein sequence ID" value="TYQ03763.1"/>
    <property type="molecule type" value="Genomic_DNA"/>
</dbReference>
<dbReference type="InterPro" id="IPR000914">
    <property type="entry name" value="SBP_5_dom"/>
</dbReference>
<dbReference type="PANTHER" id="PTHR30290">
    <property type="entry name" value="PERIPLASMIC BINDING COMPONENT OF ABC TRANSPORTER"/>
    <property type="match status" value="1"/>
</dbReference>
<feature type="chain" id="PRO_5039166539" evidence="5">
    <location>
        <begin position="30"/>
        <end position="540"/>
    </location>
</feature>
<dbReference type="AlphaFoldDB" id="A0A652YNR4"/>
<dbReference type="InterPro" id="IPR039424">
    <property type="entry name" value="SBP_5"/>
</dbReference>
<proteinExistence type="inferred from homology"/>
<evidence type="ECO:0000313" key="7">
    <source>
        <dbReference type="EMBL" id="TYQ03763.1"/>
    </source>
</evidence>
<dbReference type="InterPro" id="IPR023765">
    <property type="entry name" value="SBP_5_CS"/>
</dbReference>
<keyword evidence="3 5" id="KW-0732">Signal</keyword>
<comment type="similarity">
    <text evidence="2">Belongs to the bacterial solute-binding protein 5 family.</text>
</comment>
<protein>
    <submittedName>
        <fullName evidence="7">Peptide/nickel transport system substrate-binding protein</fullName>
    </submittedName>
</protein>
<dbReference type="Gene3D" id="3.10.105.10">
    <property type="entry name" value="Dipeptide-binding Protein, Domain 3"/>
    <property type="match status" value="1"/>
</dbReference>
<gene>
    <name evidence="7" type="ORF">FNL38_104131</name>
</gene>
<feature type="domain" description="Solute-binding protein family 5" evidence="6">
    <location>
        <begin position="110"/>
        <end position="461"/>
    </location>
</feature>
<reference evidence="7" key="1">
    <citation type="submission" date="2019-07" db="EMBL/GenBank/DDBJ databases">
        <title>Genomic Encyclopedia of Type Strains, Phase IV (KMG-IV): sequencing the most valuable type-strain genomes for metagenomic binning, comparative biology and taxonomic classification.</title>
        <authorList>
            <person name="Goeker M."/>
        </authorList>
    </citation>
    <scope>NUCLEOTIDE SEQUENCE</scope>
    <source>
        <strain evidence="7">DSM 44596</strain>
    </source>
</reference>
<dbReference type="PIRSF" id="PIRSF002741">
    <property type="entry name" value="MppA"/>
    <property type="match status" value="1"/>
</dbReference>
<dbReference type="GO" id="GO:0043190">
    <property type="term" value="C:ATP-binding cassette (ABC) transporter complex"/>
    <property type="evidence" value="ECO:0007669"/>
    <property type="project" value="InterPro"/>
</dbReference>
<dbReference type="InterPro" id="IPR030678">
    <property type="entry name" value="Peptide/Ni-bd"/>
</dbReference>
<evidence type="ECO:0000259" key="6">
    <source>
        <dbReference type="Pfam" id="PF00496"/>
    </source>
</evidence>
<dbReference type="GO" id="GO:1904680">
    <property type="term" value="F:peptide transmembrane transporter activity"/>
    <property type="evidence" value="ECO:0007669"/>
    <property type="project" value="TreeGrafter"/>
</dbReference>
<dbReference type="PROSITE" id="PS51257">
    <property type="entry name" value="PROKAR_LIPOPROTEIN"/>
    <property type="match status" value="1"/>
</dbReference>
<dbReference type="GO" id="GO:0015833">
    <property type="term" value="P:peptide transport"/>
    <property type="evidence" value="ECO:0007669"/>
    <property type="project" value="TreeGrafter"/>
</dbReference>
<dbReference type="GO" id="GO:0042597">
    <property type="term" value="C:periplasmic space"/>
    <property type="evidence" value="ECO:0007669"/>
    <property type="project" value="UniProtKB-ARBA"/>
</dbReference>
<evidence type="ECO:0000256" key="1">
    <source>
        <dbReference type="ARBA" id="ARBA00004193"/>
    </source>
</evidence>
<dbReference type="PROSITE" id="PS01040">
    <property type="entry name" value="SBP_BACTERIAL_5"/>
    <property type="match status" value="1"/>
</dbReference>
<evidence type="ECO:0000256" key="3">
    <source>
        <dbReference type="ARBA" id="ARBA00022729"/>
    </source>
</evidence>
<feature type="signal peptide" evidence="5">
    <location>
        <begin position="1"/>
        <end position="29"/>
    </location>
</feature>